<dbReference type="Pfam" id="PF01419">
    <property type="entry name" value="Jacalin"/>
    <property type="match status" value="2"/>
</dbReference>
<keyword evidence="4" id="KW-1185">Reference proteome</keyword>
<dbReference type="CDD" id="cd09612">
    <property type="entry name" value="Jacalin"/>
    <property type="match status" value="1"/>
</dbReference>
<keyword evidence="1" id="KW-0430">Lectin</keyword>
<sequence>MSIPVETKRVMEILYMGPWGCPNEGIHYNHNGYDGIKKIIIYSSWVIDSIQVIYTKKGQLIFTDKVGGDGGDRSEIVLEANEYITEVTGYYGRLHNMASINCLTFYTNLNNIFGPYGFEDGHGEEERAEVKKRQFHIKGGRIIGLSGTNGRLRFLPSIGFYTDIAKEVVSMGAWGYPDEGRSFNHNGYDGIKKIIIYSGWVIDSIEVVYTKKGELMFTDKVGALGGDRSEIVLEEDEYLTEVIGYYGRLHNLGSINSLTFVSNRNNRFGPYGYEYGHADEASAEVKKTKFHVKGGKIIGFNGTRGTRQFLPSIGFYVCSATPT</sequence>
<dbReference type="OrthoDB" id="630385at2759"/>
<dbReference type="Proteomes" id="UP000036987">
    <property type="component" value="Unassembled WGS sequence"/>
</dbReference>
<dbReference type="OMA" id="QWPSEYL"/>
<organism evidence="3 4">
    <name type="scientific">Zostera marina</name>
    <name type="common">Eelgrass</name>
    <dbReference type="NCBI Taxonomy" id="29655"/>
    <lineage>
        <taxon>Eukaryota</taxon>
        <taxon>Viridiplantae</taxon>
        <taxon>Streptophyta</taxon>
        <taxon>Embryophyta</taxon>
        <taxon>Tracheophyta</taxon>
        <taxon>Spermatophyta</taxon>
        <taxon>Magnoliopsida</taxon>
        <taxon>Liliopsida</taxon>
        <taxon>Zosteraceae</taxon>
        <taxon>Zostera</taxon>
    </lineage>
</organism>
<gene>
    <name evidence="3" type="ORF">ZOSMA_24G00850</name>
</gene>
<proteinExistence type="predicted"/>
<dbReference type="InterPro" id="IPR001229">
    <property type="entry name" value="Jacalin-like_lectin_dom"/>
</dbReference>
<accession>A0A0K9PIK3</accession>
<dbReference type="GO" id="GO:0030246">
    <property type="term" value="F:carbohydrate binding"/>
    <property type="evidence" value="ECO:0007669"/>
    <property type="project" value="UniProtKB-KW"/>
</dbReference>
<dbReference type="PROSITE" id="PS51752">
    <property type="entry name" value="JACALIN_LECTIN"/>
    <property type="match status" value="2"/>
</dbReference>
<feature type="domain" description="Jacalin-type lectin" evidence="2">
    <location>
        <begin position="13"/>
        <end position="164"/>
    </location>
</feature>
<dbReference type="AlphaFoldDB" id="A0A0K9PIK3"/>
<evidence type="ECO:0000313" key="4">
    <source>
        <dbReference type="Proteomes" id="UP000036987"/>
    </source>
</evidence>
<dbReference type="SUPFAM" id="SSF51101">
    <property type="entry name" value="Mannose-binding lectins"/>
    <property type="match status" value="2"/>
</dbReference>
<comment type="caution">
    <text evidence="3">The sequence shown here is derived from an EMBL/GenBank/DDBJ whole genome shotgun (WGS) entry which is preliminary data.</text>
</comment>
<dbReference type="STRING" id="29655.A0A0K9PIK3"/>
<protein>
    <recommendedName>
        <fullName evidence="2">Jacalin-type lectin domain-containing protein</fullName>
    </recommendedName>
</protein>
<dbReference type="EMBL" id="LFYR01000864">
    <property type="protein sequence ID" value="KMZ68062.1"/>
    <property type="molecule type" value="Genomic_DNA"/>
</dbReference>
<dbReference type="PANTHER" id="PTHR47293:SF15">
    <property type="entry name" value="JACALIN-RELATED LECTIN 19"/>
    <property type="match status" value="1"/>
</dbReference>
<dbReference type="Gene3D" id="2.100.10.30">
    <property type="entry name" value="Jacalin-like lectin domain"/>
    <property type="match status" value="2"/>
</dbReference>
<evidence type="ECO:0000256" key="1">
    <source>
        <dbReference type="ARBA" id="ARBA00022734"/>
    </source>
</evidence>
<dbReference type="PANTHER" id="PTHR47293">
    <property type="entry name" value="JACALIN-RELATED LECTIN 3"/>
    <property type="match status" value="1"/>
</dbReference>
<name>A0A0K9PIK3_ZOSMR</name>
<dbReference type="InterPro" id="IPR036404">
    <property type="entry name" value="Jacalin-like_lectin_dom_sf"/>
</dbReference>
<feature type="domain" description="Jacalin-type lectin" evidence="2">
    <location>
        <begin position="168"/>
        <end position="319"/>
    </location>
</feature>
<dbReference type="SMART" id="SM00915">
    <property type="entry name" value="Jacalin"/>
    <property type="match status" value="2"/>
</dbReference>
<reference evidence="4" key="1">
    <citation type="journal article" date="2016" name="Nature">
        <title>The genome of the seagrass Zostera marina reveals angiosperm adaptation to the sea.</title>
        <authorList>
            <person name="Olsen J.L."/>
            <person name="Rouze P."/>
            <person name="Verhelst B."/>
            <person name="Lin Y.-C."/>
            <person name="Bayer T."/>
            <person name="Collen J."/>
            <person name="Dattolo E."/>
            <person name="De Paoli E."/>
            <person name="Dittami S."/>
            <person name="Maumus F."/>
            <person name="Michel G."/>
            <person name="Kersting A."/>
            <person name="Lauritano C."/>
            <person name="Lohaus R."/>
            <person name="Toepel M."/>
            <person name="Tonon T."/>
            <person name="Vanneste K."/>
            <person name="Amirebrahimi M."/>
            <person name="Brakel J."/>
            <person name="Bostroem C."/>
            <person name="Chovatia M."/>
            <person name="Grimwood J."/>
            <person name="Jenkins J.W."/>
            <person name="Jueterbock A."/>
            <person name="Mraz A."/>
            <person name="Stam W.T."/>
            <person name="Tice H."/>
            <person name="Bornberg-Bauer E."/>
            <person name="Green P.J."/>
            <person name="Pearson G.A."/>
            <person name="Procaccini G."/>
            <person name="Duarte C.M."/>
            <person name="Schmutz J."/>
            <person name="Reusch T.B.H."/>
            <person name="Van de Peer Y."/>
        </authorList>
    </citation>
    <scope>NUCLEOTIDE SEQUENCE [LARGE SCALE GENOMIC DNA]</scope>
    <source>
        <strain evidence="4">cv. Finnish</strain>
    </source>
</reference>
<evidence type="ECO:0000259" key="2">
    <source>
        <dbReference type="PROSITE" id="PS51752"/>
    </source>
</evidence>
<evidence type="ECO:0000313" key="3">
    <source>
        <dbReference type="EMBL" id="KMZ68062.1"/>
    </source>
</evidence>
<dbReference type="InterPro" id="IPR033734">
    <property type="entry name" value="Jacalin-like_lectin_dom_plant"/>
</dbReference>